<dbReference type="AlphaFoldDB" id="A0A835YU52"/>
<accession>A0A835YU52</accession>
<protein>
    <submittedName>
        <fullName evidence="1">Uncharacterized protein</fullName>
    </submittedName>
</protein>
<sequence length="213" mass="23657">MSIPVGSKDARRRRKEREPCRAAVGLCAQLCSAAPQQGHAALLRWAQANGCPWDERTCAGIADLGRLDMLQWARAHGCPWNAHTRNAAAFSRHLEVQRWAGANGCRCDKSTCRYALDRGQSHMLQWARENKYENMSAVGFGGWLRISPETARWCAWCAKVSRSAQRSEDWVRLDVGLLGFDELRQAAALKRPAALRPPLPLLPLLPPPPLSPG</sequence>
<comment type="caution">
    <text evidence="1">The sequence shown here is derived from an EMBL/GenBank/DDBJ whole genome shotgun (WGS) entry which is preliminary data.</text>
</comment>
<dbReference type="Proteomes" id="UP000664859">
    <property type="component" value="Unassembled WGS sequence"/>
</dbReference>
<organism evidence="1 2">
    <name type="scientific">Tribonema minus</name>
    <dbReference type="NCBI Taxonomy" id="303371"/>
    <lineage>
        <taxon>Eukaryota</taxon>
        <taxon>Sar</taxon>
        <taxon>Stramenopiles</taxon>
        <taxon>Ochrophyta</taxon>
        <taxon>PX clade</taxon>
        <taxon>Xanthophyceae</taxon>
        <taxon>Tribonematales</taxon>
        <taxon>Tribonemataceae</taxon>
        <taxon>Tribonema</taxon>
    </lineage>
</organism>
<gene>
    <name evidence="1" type="ORF">JKP88DRAFT_333580</name>
</gene>
<keyword evidence="2" id="KW-1185">Reference proteome</keyword>
<reference evidence="1" key="1">
    <citation type="submission" date="2021-02" db="EMBL/GenBank/DDBJ databases">
        <title>First Annotated Genome of the Yellow-green Alga Tribonema minus.</title>
        <authorList>
            <person name="Mahan K.M."/>
        </authorList>
    </citation>
    <scope>NUCLEOTIDE SEQUENCE</scope>
    <source>
        <strain evidence="1">UTEX B ZZ1240</strain>
    </source>
</reference>
<dbReference type="EMBL" id="JAFCMP010000529">
    <property type="protein sequence ID" value="KAG5177139.1"/>
    <property type="molecule type" value="Genomic_DNA"/>
</dbReference>
<proteinExistence type="predicted"/>
<evidence type="ECO:0000313" key="1">
    <source>
        <dbReference type="EMBL" id="KAG5177139.1"/>
    </source>
</evidence>
<name>A0A835YU52_9STRA</name>
<evidence type="ECO:0000313" key="2">
    <source>
        <dbReference type="Proteomes" id="UP000664859"/>
    </source>
</evidence>